<dbReference type="EMBL" id="QFLI01000011">
    <property type="protein sequence ID" value="PXX96873.1"/>
    <property type="molecule type" value="Genomic_DNA"/>
</dbReference>
<accession>A0A2V3ZV18</accession>
<proteinExistence type="predicted"/>
<evidence type="ECO:0000313" key="3">
    <source>
        <dbReference type="Proteomes" id="UP000248079"/>
    </source>
</evidence>
<dbReference type="AlphaFoldDB" id="A0A2V3ZV18"/>
<keyword evidence="1" id="KW-0812">Transmembrane</keyword>
<organism evidence="2 3">
    <name type="scientific">Marinifilum breve</name>
    <dbReference type="NCBI Taxonomy" id="2184082"/>
    <lineage>
        <taxon>Bacteria</taxon>
        <taxon>Pseudomonadati</taxon>
        <taxon>Bacteroidota</taxon>
        <taxon>Bacteroidia</taxon>
        <taxon>Marinilabiliales</taxon>
        <taxon>Marinifilaceae</taxon>
    </lineage>
</organism>
<feature type="transmembrane region" description="Helical" evidence="1">
    <location>
        <begin position="84"/>
        <end position="103"/>
    </location>
</feature>
<feature type="transmembrane region" description="Helical" evidence="1">
    <location>
        <begin position="50"/>
        <end position="72"/>
    </location>
</feature>
<feature type="transmembrane region" description="Helical" evidence="1">
    <location>
        <begin position="12"/>
        <end position="30"/>
    </location>
</feature>
<feature type="transmembrane region" description="Helical" evidence="1">
    <location>
        <begin position="123"/>
        <end position="145"/>
    </location>
</feature>
<reference evidence="2 3" key="1">
    <citation type="submission" date="2018-05" db="EMBL/GenBank/DDBJ databases">
        <title>Marinifilum breve JC075T sp. nov., a marine bacterium isolated from Yongle Blue Hole in the South China Sea.</title>
        <authorList>
            <person name="Fu T."/>
        </authorList>
    </citation>
    <scope>NUCLEOTIDE SEQUENCE [LARGE SCALE GENOMIC DNA]</scope>
    <source>
        <strain evidence="2 3">JC075</strain>
    </source>
</reference>
<comment type="caution">
    <text evidence="2">The sequence shown here is derived from an EMBL/GenBank/DDBJ whole genome shotgun (WGS) entry which is preliminary data.</text>
</comment>
<name>A0A2V3ZV18_9BACT</name>
<protein>
    <submittedName>
        <fullName evidence="2">Uncharacterized protein</fullName>
    </submittedName>
</protein>
<sequence length="149" mass="16175">MSNTLSKYLNILTYVMIGLTAVFVIMFYLGGEIPNQAHTTPVYTDLLINWAKVLFFASAALAILFPIIQIVVNPKGALKGLMGLVVLGLVILVSYSMSDATLLNLPGYTGTDNNPASLQFADTVLYTMYILGIGTVASIVVTEIIRRLR</sequence>
<evidence type="ECO:0000313" key="2">
    <source>
        <dbReference type="EMBL" id="PXX96873.1"/>
    </source>
</evidence>
<dbReference type="RefSeq" id="WP_110362880.1">
    <property type="nucleotide sequence ID" value="NZ_QFLI01000011.1"/>
</dbReference>
<keyword evidence="1" id="KW-0472">Membrane</keyword>
<keyword evidence="3" id="KW-1185">Reference proteome</keyword>
<gene>
    <name evidence="2" type="ORF">DF185_19735</name>
</gene>
<keyword evidence="1" id="KW-1133">Transmembrane helix</keyword>
<dbReference type="OrthoDB" id="1121549at2"/>
<evidence type="ECO:0000256" key="1">
    <source>
        <dbReference type="SAM" id="Phobius"/>
    </source>
</evidence>
<dbReference type="Proteomes" id="UP000248079">
    <property type="component" value="Unassembled WGS sequence"/>
</dbReference>